<dbReference type="InterPro" id="IPR026590">
    <property type="entry name" value="Ssirtuin_cat_dom"/>
</dbReference>
<dbReference type="Pfam" id="PF02146">
    <property type="entry name" value="SIR2"/>
    <property type="match status" value="1"/>
</dbReference>
<dbReference type="PANTHER" id="PTHR11085">
    <property type="entry name" value="NAD-DEPENDENT PROTEIN DEACYLASE SIRTUIN-5, MITOCHONDRIAL-RELATED"/>
    <property type="match status" value="1"/>
</dbReference>
<dbReference type="GO" id="GO:0046872">
    <property type="term" value="F:metal ion binding"/>
    <property type="evidence" value="ECO:0007669"/>
    <property type="project" value="UniProtKB-KW"/>
</dbReference>
<evidence type="ECO:0000256" key="4">
    <source>
        <dbReference type="PROSITE-ProRule" id="PRU00236"/>
    </source>
</evidence>
<proteinExistence type="predicted"/>
<keyword evidence="4" id="KW-0479">Metal-binding</keyword>
<keyword evidence="3" id="KW-0520">NAD</keyword>
<dbReference type="NCBIfam" id="NF003738">
    <property type="entry name" value="PRK05333.1"/>
    <property type="match status" value="1"/>
</dbReference>
<feature type="binding site" evidence="4">
    <location>
        <position position="145"/>
    </location>
    <ligand>
        <name>Zn(2+)</name>
        <dbReference type="ChEBI" id="CHEBI:29105"/>
    </ligand>
</feature>
<dbReference type="Gene3D" id="3.40.50.1220">
    <property type="entry name" value="TPP-binding domain"/>
    <property type="match status" value="1"/>
</dbReference>
<dbReference type="EMBL" id="CP098827">
    <property type="protein sequence ID" value="XBO70758.1"/>
    <property type="molecule type" value="Genomic_DNA"/>
</dbReference>
<evidence type="ECO:0000256" key="1">
    <source>
        <dbReference type="ARBA" id="ARBA00012928"/>
    </source>
</evidence>
<evidence type="ECO:0000256" key="3">
    <source>
        <dbReference type="ARBA" id="ARBA00023027"/>
    </source>
</evidence>
<feature type="binding site" evidence="4">
    <location>
        <position position="200"/>
    </location>
    <ligand>
        <name>Zn(2+)</name>
        <dbReference type="ChEBI" id="CHEBI:29105"/>
    </ligand>
</feature>
<reference evidence="6" key="1">
    <citation type="submission" date="2022-06" db="EMBL/GenBank/DDBJ databases">
        <title>A novel DMS-producing enzyme.</title>
        <authorList>
            <person name="Zhang Y."/>
        </authorList>
    </citation>
    <scope>NUCLEOTIDE SEQUENCE</scope>
    <source>
        <strain evidence="6">RT37</strain>
    </source>
</reference>
<keyword evidence="4" id="KW-0862">Zinc</keyword>
<feature type="binding site" evidence="4">
    <location>
        <position position="197"/>
    </location>
    <ligand>
        <name>Zn(2+)</name>
        <dbReference type="ChEBI" id="CHEBI:29105"/>
    </ligand>
</feature>
<dbReference type="RefSeq" id="WP_348827194.1">
    <property type="nucleotide sequence ID" value="NZ_CP098827.1"/>
</dbReference>
<dbReference type="InterPro" id="IPR029035">
    <property type="entry name" value="DHS-like_NAD/FAD-binding_dom"/>
</dbReference>
<dbReference type="PROSITE" id="PS50305">
    <property type="entry name" value="SIRTUIN"/>
    <property type="match status" value="1"/>
</dbReference>
<dbReference type="InterPro" id="IPR050134">
    <property type="entry name" value="NAD-dep_sirtuin_deacylases"/>
</dbReference>
<evidence type="ECO:0000313" key="6">
    <source>
        <dbReference type="EMBL" id="XBO70758.1"/>
    </source>
</evidence>
<feature type="domain" description="Deacetylase sirtuin-type" evidence="5">
    <location>
        <begin position="15"/>
        <end position="294"/>
    </location>
</feature>
<feature type="binding site" evidence="4">
    <location>
        <position position="148"/>
    </location>
    <ligand>
        <name>Zn(2+)</name>
        <dbReference type="ChEBI" id="CHEBI:29105"/>
    </ligand>
</feature>
<dbReference type="InterPro" id="IPR003000">
    <property type="entry name" value="Sirtuin"/>
</dbReference>
<keyword evidence="2" id="KW-0808">Transferase</keyword>
<dbReference type="EC" id="2.3.1.286" evidence="1"/>
<dbReference type="AlphaFoldDB" id="A0AAU7KI13"/>
<dbReference type="PANTHER" id="PTHR11085:SF10">
    <property type="entry name" value="NAD-DEPENDENT PROTEIN DEACYLASE SIRTUIN-5, MITOCHONDRIAL-RELATED"/>
    <property type="match status" value="1"/>
</dbReference>
<gene>
    <name evidence="6" type="ORF">NFG58_19495</name>
</gene>
<dbReference type="Gene3D" id="3.30.1600.10">
    <property type="entry name" value="SIR2/SIRT2 'Small Domain"/>
    <property type="match status" value="1"/>
</dbReference>
<dbReference type="SUPFAM" id="SSF52467">
    <property type="entry name" value="DHS-like NAD/FAD-binding domain"/>
    <property type="match status" value="1"/>
</dbReference>
<feature type="active site" description="Proton acceptor" evidence="4">
    <location>
        <position position="137"/>
    </location>
</feature>
<dbReference type="GO" id="GO:0070403">
    <property type="term" value="F:NAD+ binding"/>
    <property type="evidence" value="ECO:0007669"/>
    <property type="project" value="InterPro"/>
</dbReference>
<dbReference type="InterPro" id="IPR026591">
    <property type="entry name" value="Sirtuin_cat_small_dom_sf"/>
</dbReference>
<protein>
    <recommendedName>
        <fullName evidence="1">protein acetyllysine N-acetyltransferase</fullName>
        <ecNumber evidence="1">2.3.1.286</ecNumber>
    </recommendedName>
</protein>
<evidence type="ECO:0000259" key="5">
    <source>
        <dbReference type="PROSITE" id="PS50305"/>
    </source>
</evidence>
<dbReference type="GO" id="GO:0017136">
    <property type="term" value="F:histone deacetylase activity, NAD-dependent"/>
    <property type="evidence" value="ECO:0007669"/>
    <property type="project" value="TreeGrafter"/>
</dbReference>
<organism evidence="6">
    <name type="scientific">Halomonas sp. RT37</name>
    <dbReference type="NCBI Taxonomy" id="2950872"/>
    <lineage>
        <taxon>Bacteria</taxon>
        <taxon>Pseudomonadati</taxon>
        <taxon>Pseudomonadota</taxon>
        <taxon>Gammaproteobacteria</taxon>
        <taxon>Oceanospirillales</taxon>
        <taxon>Halomonadaceae</taxon>
        <taxon>Halomonas</taxon>
    </lineage>
</organism>
<sequence length="294" mass="31893">MTNVGGGSEARTCVNREASASAMDALYALVCRHRRIAVLSGAGISTASGIPDYRDAQGEWKRSPPIDHRDFMSRHASRQRYWARAMIGFRVLNEASPNAAHRAIAELELRGKVSGVITQNVDGLHQRAGSRRVIDLHGRADLVVCMSCGARQMRHALHDELARCNPQWVAQTSPVRPAPDGDADLEADFSSFRVPSCGRCGDGIWKPDVVFFGDNVPAATLASARGLLEDSDALLVVGSSLMVYSGFRFVRESVKVGRPVACINLGRTRADELFDVKLEAPADQALEALVRDLG</sequence>
<accession>A0AAU7KI13</accession>
<evidence type="ECO:0000256" key="2">
    <source>
        <dbReference type="ARBA" id="ARBA00022679"/>
    </source>
</evidence>
<name>A0AAU7KI13_9GAMM</name>